<gene>
    <name evidence="2" type="ORF">KUV50_09045</name>
</gene>
<evidence type="ECO:0000313" key="3">
    <source>
        <dbReference type="Proteomes" id="UP000753961"/>
    </source>
</evidence>
<keyword evidence="1" id="KW-0472">Membrane</keyword>
<evidence type="ECO:0000313" key="2">
    <source>
        <dbReference type="EMBL" id="MBY5958275.1"/>
    </source>
</evidence>
<keyword evidence="3" id="KW-1185">Reference proteome</keyword>
<accession>A0A953L8Z6</accession>
<keyword evidence="1" id="KW-1133">Transmembrane helix</keyword>
<reference evidence="2" key="1">
    <citation type="submission" date="2021-06" db="EMBL/GenBank/DDBJ databases">
        <title>44 bacteria genomes isolated from Dapeng, Shenzhen.</title>
        <authorList>
            <person name="Zheng W."/>
            <person name="Yu S."/>
            <person name="Huang Y."/>
        </authorList>
    </citation>
    <scope>NUCLEOTIDE SEQUENCE</scope>
    <source>
        <strain evidence="2">DP5N28-2</strain>
    </source>
</reference>
<evidence type="ECO:0000256" key="1">
    <source>
        <dbReference type="SAM" id="Phobius"/>
    </source>
</evidence>
<name>A0A953L8Z6_9BACT</name>
<keyword evidence="1" id="KW-0812">Transmembrane</keyword>
<organism evidence="2 3">
    <name type="scientific">Membranihabitans marinus</name>
    <dbReference type="NCBI Taxonomy" id="1227546"/>
    <lineage>
        <taxon>Bacteria</taxon>
        <taxon>Pseudomonadati</taxon>
        <taxon>Bacteroidota</taxon>
        <taxon>Saprospiria</taxon>
        <taxon>Saprospirales</taxon>
        <taxon>Saprospiraceae</taxon>
        <taxon>Membranihabitans</taxon>
    </lineage>
</organism>
<sequence>MKLSDLKKKLMWFTLIFFAVLLLISFFYCGCTPWLLLVTLYVFMVFYILFSYGGKFVLDQLQINPFAYLFFSFFTKVLFVLGFAYLLTTYFTQERKFIMLLLVVGYLIAATFDFILLANSHKHHNYEGESK</sequence>
<dbReference type="RefSeq" id="WP_222579813.1">
    <property type="nucleotide sequence ID" value="NZ_JAHVHU010000008.1"/>
</dbReference>
<comment type="caution">
    <text evidence="2">The sequence shown here is derived from an EMBL/GenBank/DDBJ whole genome shotgun (WGS) entry which is preliminary data.</text>
</comment>
<feature type="transmembrane region" description="Helical" evidence="1">
    <location>
        <begin position="12"/>
        <end position="28"/>
    </location>
</feature>
<proteinExistence type="predicted"/>
<dbReference type="AlphaFoldDB" id="A0A953L8Z6"/>
<dbReference type="EMBL" id="JAHVHU010000008">
    <property type="protein sequence ID" value="MBY5958275.1"/>
    <property type="molecule type" value="Genomic_DNA"/>
</dbReference>
<feature type="transmembrane region" description="Helical" evidence="1">
    <location>
        <begin position="34"/>
        <end position="54"/>
    </location>
</feature>
<dbReference type="Proteomes" id="UP000753961">
    <property type="component" value="Unassembled WGS sequence"/>
</dbReference>
<feature type="transmembrane region" description="Helical" evidence="1">
    <location>
        <begin position="97"/>
        <end position="118"/>
    </location>
</feature>
<protein>
    <submittedName>
        <fullName evidence="2">Uncharacterized protein</fullName>
    </submittedName>
</protein>
<feature type="transmembrane region" description="Helical" evidence="1">
    <location>
        <begin position="66"/>
        <end position="91"/>
    </location>
</feature>